<dbReference type="InterPro" id="IPR004843">
    <property type="entry name" value="Calcineurin-like_PHP"/>
</dbReference>
<dbReference type="AlphaFoldDB" id="A0A512RLW0"/>
<dbReference type="GO" id="GO:0003993">
    <property type="term" value="F:acid phosphatase activity"/>
    <property type="evidence" value="ECO:0007669"/>
    <property type="project" value="InterPro"/>
</dbReference>
<dbReference type="OrthoDB" id="596345at2"/>
<gene>
    <name evidence="3" type="ORF">CCY01nite_29220</name>
</gene>
<dbReference type="RefSeq" id="WP_146863088.1">
    <property type="nucleotide sequence ID" value="NZ_BKAU01000002.1"/>
</dbReference>
<dbReference type="SUPFAM" id="SSF56300">
    <property type="entry name" value="Metallo-dependent phosphatases"/>
    <property type="match status" value="1"/>
</dbReference>
<dbReference type="InterPro" id="IPR029052">
    <property type="entry name" value="Metallo-depent_PP-like"/>
</dbReference>
<reference evidence="3 4" key="1">
    <citation type="submission" date="2019-07" db="EMBL/GenBank/DDBJ databases">
        <title>Whole genome shotgun sequence of Chitinophaga cymbidii NBRC 109752.</title>
        <authorList>
            <person name="Hosoyama A."/>
            <person name="Uohara A."/>
            <person name="Ohji S."/>
            <person name="Ichikawa N."/>
        </authorList>
    </citation>
    <scope>NUCLEOTIDE SEQUENCE [LARGE SCALE GENOMIC DNA]</scope>
    <source>
        <strain evidence="3 4">NBRC 109752</strain>
    </source>
</reference>
<dbReference type="Proteomes" id="UP000321436">
    <property type="component" value="Unassembled WGS sequence"/>
</dbReference>
<dbReference type="SUPFAM" id="SSF49363">
    <property type="entry name" value="Purple acid phosphatase, N-terminal domain"/>
    <property type="match status" value="1"/>
</dbReference>
<evidence type="ECO:0000313" key="3">
    <source>
        <dbReference type="EMBL" id="GEP96662.1"/>
    </source>
</evidence>
<evidence type="ECO:0000259" key="2">
    <source>
        <dbReference type="Pfam" id="PF00149"/>
    </source>
</evidence>
<dbReference type="EMBL" id="BKAU01000002">
    <property type="protein sequence ID" value="GEP96662.1"/>
    <property type="molecule type" value="Genomic_DNA"/>
</dbReference>
<dbReference type="InterPro" id="IPR008963">
    <property type="entry name" value="Purple_acid_Pase-like_N"/>
</dbReference>
<comment type="caution">
    <text evidence="3">The sequence shown here is derived from an EMBL/GenBank/DDBJ whole genome shotgun (WGS) entry which is preliminary data.</text>
</comment>
<name>A0A512RLW0_9BACT</name>
<dbReference type="InterPro" id="IPR039331">
    <property type="entry name" value="PAPs-like"/>
</dbReference>
<sequence length="407" mass="46428">MKNDLLKRREFLGNISKAGLLSCLPIGQLSAETTAPRETNTFLTAPYLQHMTPEAVTLMWITSQKSLNWVELGEPGGEKRKLQSARHGLVEAYNRINKIRATGLKPGTTYEYSIFSREIQVFEPYKVVYGETIQQGPFTFTTPAAKPDEVSLVVFNDLHNHPANITELIEKFGKEDEYDFVVFNGDTFNWVDGEEPIVKDLLTPCGKAFSTKRPFLMIQGNHEPRGNYARQMFDYFDYPEDRCYYAFTQGPVRFVVMDSGEDKNDTDVEYSGLVSFDDYRKEQAEWLEKEIQSKEFKQAAFRVVFIHIPVWHAGDRHGTLHCRELFNPLFNKGKIDIAISGHTHRYKTWDADPQTHHYPIVIGGGPGFTGRGGGTRTIIKLHATRRQLSLRMLIDDGTVVGAYDLKK</sequence>
<proteinExistence type="predicted"/>
<dbReference type="Gene3D" id="3.60.21.10">
    <property type="match status" value="1"/>
</dbReference>
<organism evidence="3 4">
    <name type="scientific">Chitinophaga cymbidii</name>
    <dbReference type="NCBI Taxonomy" id="1096750"/>
    <lineage>
        <taxon>Bacteria</taxon>
        <taxon>Pseudomonadati</taxon>
        <taxon>Bacteroidota</taxon>
        <taxon>Chitinophagia</taxon>
        <taxon>Chitinophagales</taxon>
        <taxon>Chitinophagaceae</taxon>
        <taxon>Chitinophaga</taxon>
    </lineage>
</organism>
<dbReference type="GO" id="GO:0046872">
    <property type="term" value="F:metal ion binding"/>
    <property type="evidence" value="ECO:0007669"/>
    <property type="project" value="InterPro"/>
</dbReference>
<accession>A0A512RLW0</accession>
<evidence type="ECO:0000313" key="4">
    <source>
        <dbReference type="Proteomes" id="UP000321436"/>
    </source>
</evidence>
<dbReference type="PANTHER" id="PTHR22953">
    <property type="entry name" value="ACID PHOSPHATASE RELATED"/>
    <property type="match status" value="1"/>
</dbReference>
<keyword evidence="4" id="KW-1185">Reference proteome</keyword>
<dbReference type="PANTHER" id="PTHR22953:SF153">
    <property type="entry name" value="PURPLE ACID PHOSPHATASE"/>
    <property type="match status" value="1"/>
</dbReference>
<dbReference type="Pfam" id="PF00149">
    <property type="entry name" value="Metallophos"/>
    <property type="match status" value="1"/>
</dbReference>
<keyword evidence="1" id="KW-0732">Signal</keyword>
<feature type="domain" description="Calcineurin-like phosphoesterase" evidence="2">
    <location>
        <begin position="152"/>
        <end position="346"/>
    </location>
</feature>
<protein>
    <recommendedName>
        <fullName evidence="2">Calcineurin-like phosphoesterase domain-containing protein</fullName>
    </recommendedName>
</protein>
<evidence type="ECO:0000256" key="1">
    <source>
        <dbReference type="ARBA" id="ARBA00022729"/>
    </source>
</evidence>